<dbReference type="InterPro" id="IPR002528">
    <property type="entry name" value="MATE_fam"/>
</dbReference>
<keyword evidence="3" id="KW-0050">Antiport</keyword>
<evidence type="ECO:0000256" key="3">
    <source>
        <dbReference type="ARBA" id="ARBA00022449"/>
    </source>
</evidence>
<feature type="transmembrane region" description="Helical" evidence="10">
    <location>
        <begin position="415"/>
        <end position="436"/>
    </location>
</feature>
<dbReference type="GO" id="GO:0005886">
    <property type="term" value="C:plasma membrane"/>
    <property type="evidence" value="ECO:0007669"/>
    <property type="project" value="TreeGrafter"/>
</dbReference>
<dbReference type="Proteomes" id="UP000812270">
    <property type="component" value="Unassembled WGS sequence"/>
</dbReference>
<evidence type="ECO:0000256" key="4">
    <source>
        <dbReference type="ARBA" id="ARBA00022475"/>
    </source>
</evidence>
<feature type="transmembrane region" description="Helical" evidence="10">
    <location>
        <begin position="312"/>
        <end position="335"/>
    </location>
</feature>
<evidence type="ECO:0000256" key="10">
    <source>
        <dbReference type="SAM" id="Phobius"/>
    </source>
</evidence>
<evidence type="ECO:0000313" key="11">
    <source>
        <dbReference type="EMBL" id="MBV4357879.1"/>
    </source>
</evidence>
<feature type="transmembrane region" description="Helical" evidence="10">
    <location>
        <begin position="237"/>
        <end position="265"/>
    </location>
</feature>
<evidence type="ECO:0000256" key="8">
    <source>
        <dbReference type="ARBA" id="ARBA00023136"/>
    </source>
</evidence>
<dbReference type="PANTHER" id="PTHR43298:SF2">
    <property type="entry name" value="FMN_FAD EXPORTER YEEO-RELATED"/>
    <property type="match status" value="1"/>
</dbReference>
<feature type="transmembrane region" description="Helical" evidence="10">
    <location>
        <begin position="86"/>
        <end position="107"/>
    </location>
</feature>
<feature type="transmembrane region" description="Helical" evidence="10">
    <location>
        <begin position="196"/>
        <end position="216"/>
    </location>
</feature>
<dbReference type="AlphaFoldDB" id="A0A9E2SAR1"/>
<gene>
    <name evidence="11" type="ORF">KTO63_12015</name>
</gene>
<comment type="subcellular location">
    <subcellularLocation>
        <location evidence="1">Cell membrane</location>
        <topology evidence="1">Multi-pass membrane protein</topology>
    </subcellularLocation>
</comment>
<evidence type="ECO:0000256" key="1">
    <source>
        <dbReference type="ARBA" id="ARBA00004651"/>
    </source>
</evidence>
<dbReference type="InterPro" id="IPR050222">
    <property type="entry name" value="MATE_MdtK"/>
</dbReference>
<keyword evidence="6 10" id="KW-1133">Transmembrane helix</keyword>
<keyword evidence="12" id="KW-1185">Reference proteome</keyword>
<feature type="transmembrane region" description="Helical" evidence="10">
    <location>
        <begin position="387"/>
        <end position="409"/>
    </location>
</feature>
<accession>A0A9E2SAR1</accession>
<comment type="caution">
    <text evidence="11">The sequence shown here is derived from an EMBL/GenBank/DDBJ whole genome shotgun (WGS) entry which is preliminary data.</text>
</comment>
<dbReference type="PIRSF" id="PIRSF006603">
    <property type="entry name" value="DinF"/>
    <property type="match status" value="1"/>
</dbReference>
<sequence length="445" mass="48339">MNLRTEAGRTWKLSGPIILGELTQMALGIIDSAMVGAISYKHLAAAALVNSVMNIPFVLGIGVTMSVSQTVSMAHGRRDGQQVSHYFYNGFWLCTIASIVITAILVLGRNILFHLGQDHEVAVLSRPYLVIMASSIIPMLMFMAIKQFTDGLEKTRTAMVLSLLSLPINIGINWLLVYGNWGFPRLELVGAGIGTLITRIIILVALAIVVFVHPLFSRYIAVRKNQWMLRKQTIRELLHIGIPSSLQAAMESGAFAVSGIIIGTLGAVQQAAHQIALSCAAFTFMVSFGLAQGGSIRTSNAWGRNDWKHISILGKSTLLSGLIYGCACAIFYVCVRKVLPLAFNDDAVVVALASTLMLYAALFQLSDATQAIGVGLLRGLKDVYVPTIYVAISYWVIGIPTGCLMAFYFKMGAAGIWIGFLTGLTFTSVLLNLRFFRIIKKKGLL</sequence>
<evidence type="ECO:0000256" key="2">
    <source>
        <dbReference type="ARBA" id="ARBA00022448"/>
    </source>
</evidence>
<evidence type="ECO:0000256" key="5">
    <source>
        <dbReference type="ARBA" id="ARBA00022692"/>
    </source>
</evidence>
<keyword evidence="7" id="KW-0406">Ion transport</keyword>
<evidence type="ECO:0000256" key="7">
    <source>
        <dbReference type="ARBA" id="ARBA00023065"/>
    </source>
</evidence>
<dbReference type="PANTHER" id="PTHR43298">
    <property type="entry name" value="MULTIDRUG RESISTANCE PROTEIN NORM-RELATED"/>
    <property type="match status" value="1"/>
</dbReference>
<keyword evidence="5 10" id="KW-0812">Transmembrane</keyword>
<dbReference type="Pfam" id="PF01554">
    <property type="entry name" value="MatE"/>
    <property type="match status" value="2"/>
</dbReference>
<feature type="transmembrane region" description="Helical" evidence="10">
    <location>
        <begin position="43"/>
        <end position="65"/>
    </location>
</feature>
<protein>
    <recommendedName>
        <fullName evidence="9">Multidrug-efflux transporter</fullName>
    </recommendedName>
</protein>
<proteinExistence type="predicted"/>
<feature type="transmembrane region" description="Helical" evidence="10">
    <location>
        <begin position="157"/>
        <end position="176"/>
    </location>
</feature>
<dbReference type="RefSeq" id="WP_217791531.1">
    <property type="nucleotide sequence ID" value="NZ_JAHSPG010000008.1"/>
</dbReference>
<dbReference type="GO" id="GO:0042910">
    <property type="term" value="F:xenobiotic transmembrane transporter activity"/>
    <property type="evidence" value="ECO:0007669"/>
    <property type="project" value="InterPro"/>
</dbReference>
<dbReference type="InterPro" id="IPR048279">
    <property type="entry name" value="MdtK-like"/>
</dbReference>
<reference evidence="11" key="1">
    <citation type="submission" date="2021-06" db="EMBL/GenBank/DDBJ databases">
        <authorList>
            <person name="Huq M.A."/>
        </authorList>
    </citation>
    <scope>NUCLEOTIDE SEQUENCE</scope>
    <source>
        <strain evidence="11">MAH-26</strain>
    </source>
</reference>
<dbReference type="NCBIfam" id="TIGR00797">
    <property type="entry name" value="matE"/>
    <property type="match status" value="1"/>
</dbReference>
<dbReference type="CDD" id="cd13131">
    <property type="entry name" value="MATE_NorM_like"/>
    <property type="match status" value="1"/>
</dbReference>
<dbReference type="EMBL" id="JAHSPG010000008">
    <property type="protein sequence ID" value="MBV4357879.1"/>
    <property type="molecule type" value="Genomic_DNA"/>
</dbReference>
<feature type="transmembrane region" description="Helical" evidence="10">
    <location>
        <begin position="271"/>
        <end position="291"/>
    </location>
</feature>
<keyword evidence="4" id="KW-1003">Cell membrane</keyword>
<feature type="transmembrane region" description="Helical" evidence="10">
    <location>
        <begin position="347"/>
        <end position="366"/>
    </location>
</feature>
<evidence type="ECO:0000256" key="6">
    <source>
        <dbReference type="ARBA" id="ARBA00022989"/>
    </source>
</evidence>
<dbReference type="GO" id="GO:0015297">
    <property type="term" value="F:antiporter activity"/>
    <property type="evidence" value="ECO:0007669"/>
    <property type="project" value="InterPro"/>
</dbReference>
<organism evidence="11 12">
    <name type="scientific">Pinibacter aurantiacus</name>
    <dbReference type="NCBI Taxonomy" id="2851599"/>
    <lineage>
        <taxon>Bacteria</taxon>
        <taxon>Pseudomonadati</taxon>
        <taxon>Bacteroidota</taxon>
        <taxon>Chitinophagia</taxon>
        <taxon>Chitinophagales</taxon>
        <taxon>Chitinophagaceae</taxon>
        <taxon>Pinibacter</taxon>
    </lineage>
</organism>
<evidence type="ECO:0000256" key="9">
    <source>
        <dbReference type="ARBA" id="ARBA00031636"/>
    </source>
</evidence>
<feature type="transmembrane region" description="Helical" evidence="10">
    <location>
        <begin position="127"/>
        <end position="145"/>
    </location>
</feature>
<keyword evidence="8 10" id="KW-0472">Membrane</keyword>
<name>A0A9E2SAR1_9BACT</name>
<evidence type="ECO:0000313" key="12">
    <source>
        <dbReference type="Proteomes" id="UP000812270"/>
    </source>
</evidence>
<keyword evidence="2" id="KW-0813">Transport</keyword>